<gene>
    <name evidence="2" type="ORF">L486_06495</name>
</gene>
<reference evidence="3" key="2">
    <citation type="submission" date="2013-12" db="EMBL/GenBank/DDBJ databases">
        <title>Evolution of pathogenesis and genome organization in the Tremellales.</title>
        <authorList>
            <person name="Cuomo C."/>
            <person name="Litvintseva A."/>
            <person name="Heitman J."/>
            <person name="Chen Y."/>
            <person name="Sun S."/>
            <person name="Springer D."/>
            <person name="Dromer F."/>
            <person name="Young S."/>
            <person name="Zeng Q."/>
            <person name="Chapman S."/>
            <person name="Gujja S."/>
            <person name="Saif S."/>
            <person name="Birren B."/>
        </authorList>
    </citation>
    <scope>NUCLEOTIDE SEQUENCE [LARGE SCALE GENOMIC DNA]</scope>
    <source>
        <strain evidence="3">CBS 10435</strain>
    </source>
</reference>
<sequence length="451" mass="49699">MHNNQYPSDKLLSSLFALPTPSPPSSSAVPRPPYSSSATNPNMNVRSPTIPNSPAPAYTALPHRDVDFHFTPILEGKIGDVELETVDGKRFLVHKKVLEQETVFFHIYYGFVPVWRLNSATSSSSSSSSGTGATLPHDITVPIHQSSNSNTTSTTSSQTSTHHSQHRISTSLNGFSNIRSLPKIIANTLTRNSISLPPTTIPVSVPMTEEVPPPLPPKDVITAPTPTSSPYTWVVPETSTVLLAFLSLIYPRGVISSGNGSLLDSLELTGRVVRASLGYQSSKALSKARDRLGHWIEDLPIETYSMACFFKFNDLIKLSSQYALKVPYNAWPEDAKLLMGRGSINRLVELQQVRLLGLNNIFSKPLLLDNNRERTTQQHTIDCRGLEYLEELWNEITTSIKMDLKPSMDLYELLQLDLTNCGITNCASCLGILGKNVQTCLLEARDLPRSL</sequence>
<dbReference type="OrthoDB" id="71307at2759"/>
<accession>A0A1B9IK48</accession>
<feature type="region of interest" description="Disordered" evidence="1">
    <location>
        <begin position="14"/>
        <end position="57"/>
    </location>
</feature>
<evidence type="ECO:0000313" key="3">
    <source>
        <dbReference type="Proteomes" id="UP000092583"/>
    </source>
</evidence>
<name>A0A1B9IK48_9TREE</name>
<dbReference type="EMBL" id="KI669465">
    <property type="protein sequence ID" value="OCF55744.1"/>
    <property type="molecule type" value="Genomic_DNA"/>
</dbReference>
<proteinExistence type="predicted"/>
<protein>
    <recommendedName>
        <fullName evidence="4">BTB domain-containing protein</fullName>
    </recommendedName>
</protein>
<evidence type="ECO:0008006" key="4">
    <source>
        <dbReference type="Google" id="ProtNLM"/>
    </source>
</evidence>
<feature type="compositionally biased region" description="Low complexity" evidence="1">
    <location>
        <begin position="143"/>
        <end position="169"/>
    </location>
</feature>
<keyword evidence="3" id="KW-1185">Reference proteome</keyword>
<dbReference type="Proteomes" id="UP000092583">
    <property type="component" value="Unassembled WGS sequence"/>
</dbReference>
<organism evidence="2 3">
    <name type="scientific">Kwoniella mangroviensis CBS 10435</name>
    <dbReference type="NCBI Taxonomy" id="1331196"/>
    <lineage>
        <taxon>Eukaryota</taxon>
        <taxon>Fungi</taxon>
        <taxon>Dikarya</taxon>
        <taxon>Basidiomycota</taxon>
        <taxon>Agaricomycotina</taxon>
        <taxon>Tremellomycetes</taxon>
        <taxon>Tremellales</taxon>
        <taxon>Cryptococcaceae</taxon>
        <taxon>Kwoniella</taxon>
    </lineage>
</organism>
<feature type="region of interest" description="Disordered" evidence="1">
    <location>
        <begin position="122"/>
        <end position="169"/>
    </location>
</feature>
<feature type="compositionally biased region" description="Low complexity" evidence="1">
    <location>
        <begin position="122"/>
        <end position="134"/>
    </location>
</feature>
<feature type="compositionally biased region" description="Polar residues" evidence="1">
    <location>
        <begin position="39"/>
        <end position="52"/>
    </location>
</feature>
<evidence type="ECO:0000313" key="2">
    <source>
        <dbReference type="EMBL" id="OCF55744.1"/>
    </source>
</evidence>
<reference evidence="2 3" key="1">
    <citation type="submission" date="2013-07" db="EMBL/GenBank/DDBJ databases">
        <title>The Genome Sequence of Kwoniella mangroviensis CBS10435.</title>
        <authorList>
            <consortium name="The Broad Institute Genome Sequencing Platform"/>
            <person name="Cuomo C."/>
            <person name="Litvintseva A."/>
            <person name="Chen Y."/>
            <person name="Heitman J."/>
            <person name="Sun S."/>
            <person name="Springer D."/>
            <person name="Dromer F."/>
            <person name="Young S.K."/>
            <person name="Zeng Q."/>
            <person name="Gargeya S."/>
            <person name="Fitzgerald M."/>
            <person name="Abouelleil A."/>
            <person name="Alvarado L."/>
            <person name="Berlin A.M."/>
            <person name="Chapman S.B."/>
            <person name="Dewar J."/>
            <person name="Goldberg J."/>
            <person name="Griggs A."/>
            <person name="Gujja S."/>
            <person name="Hansen M."/>
            <person name="Howarth C."/>
            <person name="Imamovic A."/>
            <person name="Larimer J."/>
            <person name="McCowan C."/>
            <person name="Murphy C."/>
            <person name="Pearson M."/>
            <person name="Priest M."/>
            <person name="Roberts A."/>
            <person name="Saif S."/>
            <person name="Shea T."/>
            <person name="Sykes S."/>
            <person name="Wortman J."/>
            <person name="Nusbaum C."/>
            <person name="Birren B."/>
        </authorList>
    </citation>
    <scope>NUCLEOTIDE SEQUENCE [LARGE SCALE GENOMIC DNA]</scope>
    <source>
        <strain evidence="2 3">CBS 10435</strain>
    </source>
</reference>
<dbReference type="AlphaFoldDB" id="A0A1B9IK48"/>
<feature type="compositionally biased region" description="Low complexity" evidence="1">
    <location>
        <begin position="14"/>
        <end position="38"/>
    </location>
</feature>
<evidence type="ECO:0000256" key="1">
    <source>
        <dbReference type="SAM" id="MobiDB-lite"/>
    </source>
</evidence>